<dbReference type="HOGENOM" id="CLU_2194150_0_0_5"/>
<proteinExistence type="predicted"/>
<reference evidence="2 3" key="1">
    <citation type="submission" date="2006-03" db="EMBL/GenBank/DDBJ databases">
        <title>Complete sequence of chromosome of Nitrobacter hamburgensis X14.</title>
        <authorList>
            <consortium name="US DOE Joint Genome Institute"/>
            <person name="Copeland A."/>
            <person name="Lucas S."/>
            <person name="Lapidus A."/>
            <person name="Barry K."/>
            <person name="Detter J.C."/>
            <person name="Glavina del Rio T."/>
            <person name="Hammon N."/>
            <person name="Israni S."/>
            <person name="Dalin E."/>
            <person name="Tice H."/>
            <person name="Pitluck S."/>
            <person name="Chain P."/>
            <person name="Malfatti S."/>
            <person name="Shin M."/>
            <person name="Vergez L."/>
            <person name="Schmutz J."/>
            <person name="Larimer F."/>
            <person name="Land M."/>
            <person name="Hauser L."/>
            <person name="Kyrpides N."/>
            <person name="Ivanova N."/>
            <person name="Ward B."/>
            <person name="Arp D."/>
            <person name="Klotz M."/>
            <person name="Stein L."/>
            <person name="O'Mullan G."/>
            <person name="Starkenburg S."/>
            <person name="Sayavedra L."/>
            <person name="Poret-Peterson A.T."/>
            <person name="Gentry M.E."/>
            <person name="Bruce D."/>
            <person name="Richardson P."/>
        </authorList>
    </citation>
    <scope>NUCLEOTIDE SEQUENCE [LARGE SCALE GENOMIC DNA]</scope>
    <source>
        <strain evidence="3">DSM 10229 / NCIMB 13809 / X14</strain>
    </source>
</reference>
<dbReference type="EMBL" id="CP000319">
    <property type="protein sequence ID" value="ABE63259.1"/>
    <property type="molecule type" value="Genomic_DNA"/>
</dbReference>
<evidence type="ECO:0000256" key="1">
    <source>
        <dbReference type="SAM" id="MobiDB-lite"/>
    </source>
</evidence>
<feature type="compositionally biased region" description="Polar residues" evidence="1">
    <location>
        <begin position="55"/>
        <end position="66"/>
    </location>
</feature>
<dbReference type="KEGG" id="nha:Nham_2469"/>
<organism evidence="2 3">
    <name type="scientific">Nitrobacter hamburgensis (strain DSM 10229 / NCIMB 13809 / X14)</name>
    <dbReference type="NCBI Taxonomy" id="323097"/>
    <lineage>
        <taxon>Bacteria</taxon>
        <taxon>Pseudomonadati</taxon>
        <taxon>Pseudomonadota</taxon>
        <taxon>Alphaproteobacteria</taxon>
        <taxon>Hyphomicrobiales</taxon>
        <taxon>Nitrobacteraceae</taxon>
        <taxon>Nitrobacter</taxon>
    </lineage>
</organism>
<feature type="region of interest" description="Disordered" evidence="1">
    <location>
        <begin position="43"/>
        <end position="66"/>
    </location>
</feature>
<gene>
    <name evidence="2" type="ordered locus">Nham_2469</name>
</gene>
<dbReference type="AlphaFoldDB" id="Q1QKI8"/>
<keyword evidence="3" id="KW-1185">Reference proteome</keyword>
<evidence type="ECO:0000313" key="3">
    <source>
        <dbReference type="Proteomes" id="UP000001953"/>
    </source>
</evidence>
<name>Q1QKI8_NITHX</name>
<dbReference type="Proteomes" id="UP000001953">
    <property type="component" value="Chromosome"/>
</dbReference>
<sequence length="108" mass="12285">MPAHRHHKTKQRRTSPVRQQFRCMKVFLFCQLFRASNRFSARNQGRVFQSPEGETPSSEASDTTFGQTEITMRKVNTCVDISNQLLADMLTITAALVLKPKVMPSARS</sequence>
<accession>Q1QKI8</accession>
<protein>
    <submittedName>
        <fullName evidence="2">Uncharacterized protein</fullName>
    </submittedName>
</protein>
<evidence type="ECO:0000313" key="2">
    <source>
        <dbReference type="EMBL" id="ABE63259.1"/>
    </source>
</evidence>